<dbReference type="PANTHER" id="PTHR46910">
    <property type="entry name" value="TRANSCRIPTION FACTOR PDR1"/>
    <property type="match status" value="1"/>
</dbReference>
<dbReference type="Pfam" id="PF04082">
    <property type="entry name" value="Fungal_trans"/>
    <property type="match status" value="1"/>
</dbReference>
<feature type="compositionally biased region" description="Low complexity" evidence="3">
    <location>
        <begin position="71"/>
        <end position="86"/>
    </location>
</feature>
<feature type="compositionally biased region" description="Basic and acidic residues" evidence="3">
    <location>
        <begin position="677"/>
        <end position="687"/>
    </location>
</feature>
<protein>
    <recommendedName>
        <fullName evidence="4">Zn(2)-C6 fungal-type domain-containing protein</fullName>
    </recommendedName>
</protein>
<evidence type="ECO:0000259" key="4">
    <source>
        <dbReference type="PROSITE" id="PS50048"/>
    </source>
</evidence>
<keyword evidence="1" id="KW-0479">Metal-binding</keyword>
<dbReference type="PROSITE" id="PS00463">
    <property type="entry name" value="ZN2_CY6_FUNGAL_1"/>
    <property type="match status" value="1"/>
</dbReference>
<dbReference type="Gene3D" id="4.10.240.10">
    <property type="entry name" value="Zn(2)-C6 fungal-type DNA-binding domain"/>
    <property type="match status" value="1"/>
</dbReference>
<comment type="caution">
    <text evidence="5">The sequence shown here is derived from an EMBL/GenBank/DDBJ whole genome shotgun (WGS) entry which is preliminary data.</text>
</comment>
<feature type="domain" description="Zn(2)-C6 fungal-type" evidence="4">
    <location>
        <begin position="34"/>
        <end position="65"/>
    </location>
</feature>
<accession>A0AAD2HT46</accession>
<dbReference type="SUPFAM" id="SSF57701">
    <property type="entry name" value="Zn2/Cys6 DNA-binding domain"/>
    <property type="match status" value="1"/>
</dbReference>
<evidence type="ECO:0000256" key="3">
    <source>
        <dbReference type="SAM" id="MobiDB-lite"/>
    </source>
</evidence>
<organism evidence="5 6">
    <name type="scientific">Mycena citricolor</name>
    <dbReference type="NCBI Taxonomy" id="2018698"/>
    <lineage>
        <taxon>Eukaryota</taxon>
        <taxon>Fungi</taxon>
        <taxon>Dikarya</taxon>
        <taxon>Basidiomycota</taxon>
        <taxon>Agaricomycotina</taxon>
        <taxon>Agaricomycetes</taxon>
        <taxon>Agaricomycetidae</taxon>
        <taxon>Agaricales</taxon>
        <taxon>Marasmiineae</taxon>
        <taxon>Mycenaceae</taxon>
        <taxon>Mycena</taxon>
    </lineage>
</organism>
<dbReference type="InterPro" id="IPR001138">
    <property type="entry name" value="Zn2Cys6_DnaBD"/>
</dbReference>
<dbReference type="SMART" id="SM00066">
    <property type="entry name" value="GAL4"/>
    <property type="match status" value="1"/>
</dbReference>
<proteinExistence type="predicted"/>
<evidence type="ECO:0000313" key="5">
    <source>
        <dbReference type="EMBL" id="CAK5281385.1"/>
    </source>
</evidence>
<gene>
    <name evidence="5" type="ORF">MYCIT1_LOCUS32462</name>
</gene>
<evidence type="ECO:0000256" key="2">
    <source>
        <dbReference type="ARBA" id="ARBA00023242"/>
    </source>
</evidence>
<dbReference type="GO" id="GO:0000981">
    <property type="term" value="F:DNA-binding transcription factor activity, RNA polymerase II-specific"/>
    <property type="evidence" value="ECO:0007669"/>
    <property type="project" value="InterPro"/>
</dbReference>
<dbReference type="EMBL" id="CAVNYO010000444">
    <property type="protein sequence ID" value="CAK5281385.1"/>
    <property type="molecule type" value="Genomic_DNA"/>
</dbReference>
<dbReference type="InterPro" id="IPR050987">
    <property type="entry name" value="AtrR-like"/>
</dbReference>
<dbReference type="GO" id="GO:0006351">
    <property type="term" value="P:DNA-templated transcription"/>
    <property type="evidence" value="ECO:0007669"/>
    <property type="project" value="InterPro"/>
</dbReference>
<sequence length="783" mass="87984">RMDPSGPLDFGSVLLAERGEVPVPGSKRRRLQGACEECRRRKVRCNRMTMPGHVCSNCISFNILCADPSSDNSSKNKNSNLPSMSPQSPPSSTPTKASPFPKTAADHVDAILTQSTAYIPTDQLRAILLDVARYCRQVEDKLTVCEKERSAVLTQPADSQTASSPASDTKPSRAPSPDRVMLLTDSFLGMSLFNPTRTRYFGRSSVTFLVSRAVQMRMAHESGGSKSEMRPVRRPQFVHSPWESTYPEPPPVYSFPPADLLHDLVTIFFEKLNIVFFLLHRASFERSVASGMHLLDHSFGGLLLAVLALASKFSDDPRVIYPGTNTRLSSGWQWFQQIRYGDNKDFYYGMGLHDVQRTLLTIAYLQGSNSPSPCWILTGVVVRSLQDIGIHMLRVPLAEMSTEVELWKRAYWMAIASDTLSSAFLGRPRATRDEDYELDYPVDCDDEYWEHADPTQRFRQPEGKPRQWAFALLYVKLMEILGKAQKTIYSTQGTQNGQEWTQGMVVELDSALNNWMDSIPEYLRWNPQLEQEPFASQSACLMAGYYHVQIQIHRSFIPSPTQDNYLSTSFPSLAICANSARSCSHVIDVQTKRKLIHHPQVMAAIVDSAIILLINVWGSRQSGGKHPLSAARVAKDVQKCINALRVYEERWQYAGRYCDYIFTIGNQFLSGPSNEDVETKDLKRPREDEDDGTQRFGAPPQDTATTEYEHGTLPMSTEELGTLPIYQSFDWASPVIQDSGFEFAGKLGSSQFLAIPGRECRRLVHARLVSVHRHRAVVAAESV</sequence>
<keyword evidence="6" id="KW-1185">Reference proteome</keyword>
<evidence type="ECO:0000256" key="1">
    <source>
        <dbReference type="ARBA" id="ARBA00022723"/>
    </source>
</evidence>
<dbReference type="GO" id="GO:0008270">
    <property type="term" value="F:zinc ion binding"/>
    <property type="evidence" value="ECO:0007669"/>
    <property type="project" value="InterPro"/>
</dbReference>
<keyword evidence="2" id="KW-0539">Nucleus</keyword>
<dbReference type="AlphaFoldDB" id="A0AAD2HT46"/>
<dbReference type="PANTHER" id="PTHR46910:SF38">
    <property type="entry name" value="ZN(2)-C6 FUNGAL-TYPE DOMAIN-CONTAINING PROTEIN"/>
    <property type="match status" value="1"/>
</dbReference>
<feature type="compositionally biased region" description="Polar residues" evidence="3">
    <location>
        <begin position="152"/>
        <end position="169"/>
    </location>
</feature>
<dbReference type="CDD" id="cd00067">
    <property type="entry name" value="GAL4"/>
    <property type="match status" value="1"/>
</dbReference>
<dbReference type="Proteomes" id="UP001295794">
    <property type="component" value="Unassembled WGS sequence"/>
</dbReference>
<feature type="region of interest" description="Disordered" evidence="3">
    <location>
        <begin position="151"/>
        <end position="178"/>
    </location>
</feature>
<feature type="non-terminal residue" evidence="5">
    <location>
        <position position="783"/>
    </location>
</feature>
<dbReference type="InterPro" id="IPR007219">
    <property type="entry name" value="XnlR_reg_dom"/>
</dbReference>
<feature type="region of interest" description="Disordered" evidence="3">
    <location>
        <begin position="673"/>
        <end position="707"/>
    </location>
</feature>
<evidence type="ECO:0000313" key="6">
    <source>
        <dbReference type="Proteomes" id="UP001295794"/>
    </source>
</evidence>
<dbReference type="Pfam" id="PF00172">
    <property type="entry name" value="Zn_clus"/>
    <property type="match status" value="1"/>
</dbReference>
<dbReference type="InterPro" id="IPR036864">
    <property type="entry name" value="Zn2-C6_fun-type_DNA-bd_sf"/>
</dbReference>
<dbReference type="GO" id="GO:0003677">
    <property type="term" value="F:DNA binding"/>
    <property type="evidence" value="ECO:0007669"/>
    <property type="project" value="InterPro"/>
</dbReference>
<dbReference type="SMART" id="SM00906">
    <property type="entry name" value="Fungal_trans"/>
    <property type="match status" value="1"/>
</dbReference>
<reference evidence="5" key="1">
    <citation type="submission" date="2023-11" db="EMBL/GenBank/DDBJ databases">
        <authorList>
            <person name="De Vega J J."/>
            <person name="De Vega J J."/>
        </authorList>
    </citation>
    <scope>NUCLEOTIDE SEQUENCE</scope>
</reference>
<name>A0AAD2HT46_9AGAR</name>
<dbReference type="CDD" id="cd12148">
    <property type="entry name" value="fungal_TF_MHR"/>
    <property type="match status" value="1"/>
</dbReference>
<feature type="region of interest" description="Disordered" evidence="3">
    <location>
        <begin position="71"/>
        <end position="102"/>
    </location>
</feature>
<dbReference type="PROSITE" id="PS50048">
    <property type="entry name" value="ZN2_CY6_FUNGAL_2"/>
    <property type="match status" value="1"/>
</dbReference>